<protein>
    <recommendedName>
        <fullName evidence="3">SseB family protein</fullName>
    </recommendedName>
</protein>
<name>A0ABN2R217_9ACTN</name>
<accession>A0ABN2R217</accession>
<gene>
    <name evidence="1" type="ORF">GCM10009798_22440</name>
</gene>
<evidence type="ECO:0008006" key="3">
    <source>
        <dbReference type="Google" id="ProtNLM"/>
    </source>
</evidence>
<sequence length="274" mass="27826">MEDDEPGAPLDRAVAVPSGTDVLALARAWFPEAEHIAGSRAGPARRLVGARFGGGVAPARSDGPGLLRMTADAGLRGPLGPSAAGVPLAAGLEDVYLVEASAGDAVLTSWLLAVARRTGGAVVDGRGGVRAPAAAEFVGLTLYAPDAVPAEVALAQARSVAPMMRPVAAPPTETYRLAFDTPYDGTVLVSLTTRTQLPVVLMSLAPEAYGRYAYALTWVPSGPAAEACDTVVGRLARGRIVPLVARLAAALSGVTGGTVVDTGGFVVTPEELRP</sequence>
<dbReference type="Proteomes" id="UP001500571">
    <property type="component" value="Unassembled WGS sequence"/>
</dbReference>
<evidence type="ECO:0000313" key="1">
    <source>
        <dbReference type="EMBL" id="GAA1962189.1"/>
    </source>
</evidence>
<keyword evidence="2" id="KW-1185">Reference proteome</keyword>
<comment type="caution">
    <text evidence="1">The sequence shown here is derived from an EMBL/GenBank/DDBJ whole genome shotgun (WGS) entry which is preliminary data.</text>
</comment>
<reference evidence="1 2" key="1">
    <citation type="journal article" date="2019" name="Int. J. Syst. Evol. Microbiol.">
        <title>The Global Catalogue of Microorganisms (GCM) 10K type strain sequencing project: providing services to taxonomists for standard genome sequencing and annotation.</title>
        <authorList>
            <consortium name="The Broad Institute Genomics Platform"/>
            <consortium name="The Broad Institute Genome Sequencing Center for Infectious Disease"/>
            <person name="Wu L."/>
            <person name="Ma J."/>
        </authorList>
    </citation>
    <scope>NUCLEOTIDE SEQUENCE [LARGE SCALE GENOMIC DNA]</scope>
    <source>
        <strain evidence="1 2">JCM 15309</strain>
    </source>
</reference>
<dbReference type="EMBL" id="BAAAPB010000002">
    <property type="protein sequence ID" value="GAA1962189.1"/>
    <property type="molecule type" value="Genomic_DNA"/>
</dbReference>
<proteinExistence type="predicted"/>
<evidence type="ECO:0000313" key="2">
    <source>
        <dbReference type="Proteomes" id="UP001500571"/>
    </source>
</evidence>
<dbReference type="RefSeq" id="WP_344044922.1">
    <property type="nucleotide sequence ID" value="NZ_BAAAPB010000002.1"/>
</dbReference>
<organism evidence="1 2">
    <name type="scientific">Nocardioides panacihumi</name>
    <dbReference type="NCBI Taxonomy" id="400774"/>
    <lineage>
        <taxon>Bacteria</taxon>
        <taxon>Bacillati</taxon>
        <taxon>Actinomycetota</taxon>
        <taxon>Actinomycetes</taxon>
        <taxon>Propionibacteriales</taxon>
        <taxon>Nocardioidaceae</taxon>
        <taxon>Nocardioides</taxon>
    </lineage>
</organism>